<keyword evidence="8" id="KW-1185">Reference proteome</keyword>
<dbReference type="SUPFAM" id="SSF52172">
    <property type="entry name" value="CheY-like"/>
    <property type="match status" value="1"/>
</dbReference>
<protein>
    <submittedName>
        <fullName evidence="7">DNA-binding response regulator</fullName>
    </submittedName>
</protein>
<dbReference type="InterPro" id="IPR001789">
    <property type="entry name" value="Sig_transdc_resp-reg_receiver"/>
</dbReference>
<dbReference type="SMART" id="SM00421">
    <property type="entry name" value="HTH_LUXR"/>
    <property type="match status" value="1"/>
</dbReference>
<sequence length="308" mass="33910">MNQAARKDVILVVDDSPDSLGMIHHALDRAGLTALVALEGEQALGIAEKMVPDLVLLDALMPNMDGFETCRRLKRHPELAAVPVIFMTGLTDAEDVVRGLEAGGVDYVTKPVRPDELIARIRVHLNNARITRGAHTALDRLGQAAFATDRAGRWRWATPGAEERLALHGADREPRLAALATRVRRWLDHQPAPGDQSALDLDPVGPGDGAELRLRYLGDTAAGECLFRLLQRDGEEESELLRRQLHLTRREAQVLLWIAQGKTNREIGQILDLSPRTVNKHLEQVFRKLGVENRTAAAGMALRCLTSG</sequence>
<keyword evidence="2 7" id="KW-0238">DNA-binding</keyword>
<feature type="domain" description="Response regulatory" evidence="6">
    <location>
        <begin position="9"/>
        <end position="125"/>
    </location>
</feature>
<dbReference type="PANTHER" id="PTHR43214:SF44">
    <property type="entry name" value="TWO-COMPONENT RESPONSE REGULATOR"/>
    <property type="match status" value="1"/>
</dbReference>
<evidence type="ECO:0000313" key="8">
    <source>
        <dbReference type="Proteomes" id="UP001108027"/>
    </source>
</evidence>
<dbReference type="CDD" id="cd06170">
    <property type="entry name" value="LuxR_C_like"/>
    <property type="match status" value="1"/>
</dbReference>
<feature type="domain" description="HTH luxR-type" evidence="5">
    <location>
        <begin position="240"/>
        <end position="305"/>
    </location>
</feature>
<name>A0A9Q3UKK5_9GAMM</name>
<dbReference type="PROSITE" id="PS50043">
    <property type="entry name" value="HTH_LUXR_2"/>
    <property type="match status" value="1"/>
</dbReference>
<evidence type="ECO:0000313" key="7">
    <source>
        <dbReference type="EMBL" id="MCC4307209.1"/>
    </source>
</evidence>
<organism evidence="7 8">
    <name type="scientific">Alloalcanivorax marinus</name>
    <dbReference type="NCBI Taxonomy" id="1177169"/>
    <lineage>
        <taxon>Bacteria</taxon>
        <taxon>Pseudomonadati</taxon>
        <taxon>Pseudomonadota</taxon>
        <taxon>Gammaproteobacteria</taxon>
        <taxon>Oceanospirillales</taxon>
        <taxon>Alcanivoracaceae</taxon>
        <taxon>Alloalcanivorax</taxon>
    </lineage>
</organism>
<dbReference type="Gene3D" id="3.40.50.2300">
    <property type="match status" value="1"/>
</dbReference>
<evidence type="ECO:0000259" key="5">
    <source>
        <dbReference type="PROSITE" id="PS50043"/>
    </source>
</evidence>
<dbReference type="EMBL" id="JAJGNA010000001">
    <property type="protein sequence ID" value="MCC4307209.1"/>
    <property type="molecule type" value="Genomic_DNA"/>
</dbReference>
<dbReference type="InterPro" id="IPR011006">
    <property type="entry name" value="CheY-like_superfamily"/>
</dbReference>
<evidence type="ECO:0000256" key="4">
    <source>
        <dbReference type="PROSITE-ProRule" id="PRU00169"/>
    </source>
</evidence>
<dbReference type="SMART" id="SM00448">
    <property type="entry name" value="REC"/>
    <property type="match status" value="1"/>
</dbReference>
<keyword evidence="4" id="KW-0597">Phosphoprotein</keyword>
<reference evidence="7" key="1">
    <citation type="submission" date="2021-10" db="EMBL/GenBank/DDBJ databases">
        <title>The diversity and Nitrogen Metabolism of Culturable Nitrate-Utilizing Bacteria Within the Oxygen Minimum Zone of the Changjiang (Yangtze River)Estuary.</title>
        <authorList>
            <person name="Zhang D."/>
            <person name="Zheng J."/>
            <person name="Liu S."/>
            <person name="He W."/>
        </authorList>
    </citation>
    <scope>NUCLEOTIDE SEQUENCE</scope>
    <source>
        <strain evidence="7">FXH-223</strain>
    </source>
</reference>
<feature type="modified residue" description="4-aspartylphosphate" evidence="4">
    <location>
        <position position="58"/>
    </location>
</feature>
<dbReference type="InterPro" id="IPR039420">
    <property type="entry name" value="WalR-like"/>
</dbReference>
<dbReference type="RefSeq" id="WP_228232397.1">
    <property type="nucleotide sequence ID" value="NZ_ARXL01000126.1"/>
</dbReference>
<dbReference type="Proteomes" id="UP001108027">
    <property type="component" value="Unassembled WGS sequence"/>
</dbReference>
<dbReference type="PROSITE" id="PS50110">
    <property type="entry name" value="RESPONSE_REGULATORY"/>
    <property type="match status" value="1"/>
</dbReference>
<dbReference type="AlphaFoldDB" id="A0A9Q3UKK5"/>
<dbReference type="PRINTS" id="PR00038">
    <property type="entry name" value="HTHLUXR"/>
</dbReference>
<evidence type="ECO:0000256" key="3">
    <source>
        <dbReference type="ARBA" id="ARBA00023163"/>
    </source>
</evidence>
<dbReference type="SUPFAM" id="SSF46894">
    <property type="entry name" value="C-terminal effector domain of the bipartite response regulators"/>
    <property type="match status" value="1"/>
</dbReference>
<dbReference type="InterPro" id="IPR036388">
    <property type="entry name" value="WH-like_DNA-bd_sf"/>
</dbReference>
<dbReference type="Pfam" id="PF00072">
    <property type="entry name" value="Response_reg"/>
    <property type="match status" value="1"/>
</dbReference>
<dbReference type="Pfam" id="PF00196">
    <property type="entry name" value="GerE"/>
    <property type="match status" value="1"/>
</dbReference>
<gene>
    <name evidence="7" type="ORF">LL252_01385</name>
</gene>
<dbReference type="Gene3D" id="1.10.10.10">
    <property type="entry name" value="Winged helix-like DNA-binding domain superfamily/Winged helix DNA-binding domain"/>
    <property type="match status" value="1"/>
</dbReference>
<dbReference type="GO" id="GO:0006355">
    <property type="term" value="P:regulation of DNA-templated transcription"/>
    <property type="evidence" value="ECO:0007669"/>
    <property type="project" value="InterPro"/>
</dbReference>
<dbReference type="FunFam" id="1.10.10.10:FF:000153">
    <property type="entry name" value="LuxR family transcriptional regulator"/>
    <property type="match status" value="1"/>
</dbReference>
<dbReference type="GO" id="GO:0000160">
    <property type="term" value="P:phosphorelay signal transduction system"/>
    <property type="evidence" value="ECO:0007669"/>
    <property type="project" value="InterPro"/>
</dbReference>
<evidence type="ECO:0000259" key="6">
    <source>
        <dbReference type="PROSITE" id="PS50110"/>
    </source>
</evidence>
<proteinExistence type="predicted"/>
<dbReference type="InterPro" id="IPR000792">
    <property type="entry name" value="Tscrpt_reg_LuxR_C"/>
</dbReference>
<evidence type="ECO:0000256" key="1">
    <source>
        <dbReference type="ARBA" id="ARBA00023015"/>
    </source>
</evidence>
<accession>A0A9Q3UKK5</accession>
<keyword evidence="1" id="KW-0805">Transcription regulation</keyword>
<dbReference type="PANTHER" id="PTHR43214">
    <property type="entry name" value="TWO-COMPONENT RESPONSE REGULATOR"/>
    <property type="match status" value="1"/>
</dbReference>
<keyword evidence="3" id="KW-0804">Transcription</keyword>
<dbReference type="GO" id="GO:0003677">
    <property type="term" value="F:DNA binding"/>
    <property type="evidence" value="ECO:0007669"/>
    <property type="project" value="UniProtKB-KW"/>
</dbReference>
<comment type="caution">
    <text evidence="7">The sequence shown here is derived from an EMBL/GenBank/DDBJ whole genome shotgun (WGS) entry which is preliminary data.</text>
</comment>
<dbReference type="InterPro" id="IPR016032">
    <property type="entry name" value="Sig_transdc_resp-reg_C-effctor"/>
</dbReference>
<evidence type="ECO:0000256" key="2">
    <source>
        <dbReference type="ARBA" id="ARBA00023125"/>
    </source>
</evidence>